<name>A0A0G4HIW1_9ALVE</name>
<evidence type="ECO:0000313" key="1">
    <source>
        <dbReference type="EMBL" id="CEM44011.1"/>
    </source>
</evidence>
<accession>A0A0G4HIW1</accession>
<protein>
    <submittedName>
        <fullName evidence="1">Uncharacterized protein</fullName>
    </submittedName>
</protein>
<dbReference type="VEuPathDB" id="CryptoDB:Cvel_27981"/>
<dbReference type="AlphaFoldDB" id="A0A0G4HIW1"/>
<sequence>MGRNDRPVEWYAYFFSVVLKLHPHTVTMAELGEDADVKCFIGKKYEDVKDQVNAKLSEKGCDVIRVEEPGMMYMCDFRTERGRIILDEGGIITKICQG</sequence>
<dbReference type="InterPro" id="IPR021719">
    <property type="entry name" value="Prot_inh_I78"/>
</dbReference>
<reference evidence="1" key="1">
    <citation type="submission" date="2014-11" db="EMBL/GenBank/DDBJ databases">
        <authorList>
            <person name="Otto D Thomas"/>
            <person name="Naeem Raeece"/>
        </authorList>
    </citation>
    <scope>NUCLEOTIDE SEQUENCE</scope>
</reference>
<organism evidence="1">
    <name type="scientific">Chromera velia CCMP2878</name>
    <dbReference type="NCBI Taxonomy" id="1169474"/>
    <lineage>
        <taxon>Eukaryota</taxon>
        <taxon>Sar</taxon>
        <taxon>Alveolata</taxon>
        <taxon>Colpodellida</taxon>
        <taxon>Chromeraceae</taxon>
        <taxon>Chromera</taxon>
    </lineage>
</organism>
<proteinExistence type="predicted"/>
<dbReference type="EMBL" id="CDMZ01002818">
    <property type="protein sequence ID" value="CEM44011.1"/>
    <property type="molecule type" value="Genomic_DNA"/>
</dbReference>
<dbReference type="Pfam" id="PF11720">
    <property type="entry name" value="Inhibitor_I78"/>
    <property type="match status" value="1"/>
</dbReference>
<dbReference type="Gene3D" id="3.30.10.10">
    <property type="entry name" value="Trypsin Inhibitor V, subunit A"/>
    <property type="match status" value="1"/>
</dbReference>
<gene>
    <name evidence="1" type="ORF">Cvel_27981</name>
</gene>